<reference evidence="3" key="1">
    <citation type="journal article" date="2019" name="Int. J. Syst. Evol. Microbiol.">
        <title>The Global Catalogue of Microorganisms (GCM) 10K type strain sequencing project: providing services to taxonomists for standard genome sequencing and annotation.</title>
        <authorList>
            <consortium name="The Broad Institute Genomics Platform"/>
            <consortium name="The Broad Institute Genome Sequencing Center for Infectious Disease"/>
            <person name="Wu L."/>
            <person name="Ma J."/>
        </authorList>
    </citation>
    <scope>NUCLEOTIDE SEQUENCE [LARGE SCALE GENOMIC DNA]</scope>
    <source>
        <strain evidence="3">JCM 17494</strain>
    </source>
</reference>
<comment type="caution">
    <text evidence="2">The sequence shown here is derived from an EMBL/GenBank/DDBJ whole genome shotgun (WGS) entry which is preliminary data.</text>
</comment>
<feature type="compositionally biased region" description="Basic and acidic residues" evidence="1">
    <location>
        <begin position="15"/>
        <end position="30"/>
    </location>
</feature>
<sequence>MVHHESKCTKGPPRIHREFAGPRDEPRNHESAPPFELAEQRHASVKQRLRPGHLNHSNRRSRGE</sequence>
<proteinExistence type="predicted"/>
<evidence type="ECO:0000313" key="3">
    <source>
        <dbReference type="Proteomes" id="UP001500711"/>
    </source>
</evidence>
<protein>
    <submittedName>
        <fullName evidence="2">Uncharacterized protein</fullName>
    </submittedName>
</protein>
<evidence type="ECO:0000313" key="2">
    <source>
        <dbReference type="EMBL" id="GAA3689184.1"/>
    </source>
</evidence>
<feature type="compositionally biased region" description="Basic residues" evidence="1">
    <location>
        <begin position="43"/>
        <end position="64"/>
    </location>
</feature>
<evidence type="ECO:0000256" key="1">
    <source>
        <dbReference type="SAM" id="MobiDB-lite"/>
    </source>
</evidence>
<gene>
    <name evidence="2" type="ORF">GCM10022267_89970</name>
</gene>
<dbReference type="EMBL" id="BAABBE010000078">
    <property type="protein sequence ID" value="GAA3689184.1"/>
    <property type="molecule type" value="Genomic_DNA"/>
</dbReference>
<organism evidence="2 3">
    <name type="scientific">Lentzea roselyniae</name>
    <dbReference type="NCBI Taxonomy" id="531940"/>
    <lineage>
        <taxon>Bacteria</taxon>
        <taxon>Bacillati</taxon>
        <taxon>Actinomycetota</taxon>
        <taxon>Actinomycetes</taxon>
        <taxon>Pseudonocardiales</taxon>
        <taxon>Pseudonocardiaceae</taxon>
        <taxon>Lentzea</taxon>
    </lineage>
</organism>
<dbReference type="Proteomes" id="UP001500711">
    <property type="component" value="Unassembled WGS sequence"/>
</dbReference>
<feature type="region of interest" description="Disordered" evidence="1">
    <location>
        <begin position="1"/>
        <end position="64"/>
    </location>
</feature>
<accession>A0ABP7CJ76</accession>
<name>A0ABP7CJ76_9PSEU</name>
<keyword evidence="3" id="KW-1185">Reference proteome</keyword>